<sequence length="103" mass="12125">MRRILAFGMLTTGAAYKSIQFMLIEVRYIIMYILQQKCKMNANSDVKITVNRSLKIEGRVLTVTYCWQNKKKLFTTISWKWTKTEGVDQVENVQMYKPNHLGK</sequence>
<name>A0AAV4MHN6_CAEEX</name>
<proteinExistence type="predicted"/>
<organism evidence="1 2">
    <name type="scientific">Caerostris extrusa</name>
    <name type="common">Bark spider</name>
    <name type="synonym">Caerostris bankana</name>
    <dbReference type="NCBI Taxonomy" id="172846"/>
    <lineage>
        <taxon>Eukaryota</taxon>
        <taxon>Metazoa</taxon>
        <taxon>Ecdysozoa</taxon>
        <taxon>Arthropoda</taxon>
        <taxon>Chelicerata</taxon>
        <taxon>Arachnida</taxon>
        <taxon>Araneae</taxon>
        <taxon>Araneomorphae</taxon>
        <taxon>Entelegynae</taxon>
        <taxon>Araneoidea</taxon>
        <taxon>Araneidae</taxon>
        <taxon>Caerostris</taxon>
    </lineage>
</organism>
<dbReference type="EMBL" id="BPLR01002270">
    <property type="protein sequence ID" value="GIX71977.1"/>
    <property type="molecule type" value="Genomic_DNA"/>
</dbReference>
<evidence type="ECO:0000313" key="2">
    <source>
        <dbReference type="Proteomes" id="UP001054945"/>
    </source>
</evidence>
<dbReference type="AlphaFoldDB" id="A0AAV4MHN6"/>
<accession>A0AAV4MHN6</accession>
<protein>
    <submittedName>
        <fullName evidence="1">Uncharacterized protein</fullName>
    </submittedName>
</protein>
<reference evidence="1 2" key="1">
    <citation type="submission" date="2021-06" db="EMBL/GenBank/DDBJ databases">
        <title>Caerostris extrusa draft genome.</title>
        <authorList>
            <person name="Kono N."/>
            <person name="Arakawa K."/>
        </authorList>
    </citation>
    <scope>NUCLEOTIDE SEQUENCE [LARGE SCALE GENOMIC DNA]</scope>
</reference>
<dbReference type="Proteomes" id="UP001054945">
    <property type="component" value="Unassembled WGS sequence"/>
</dbReference>
<evidence type="ECO:0000313" key="1">
    <source>
        <dbReference type="EMBL" id="GIX71977.1"/>
    </source>
</evidence>
<comment type="caution">
    <text evidence="1">The sequence shown here is derived from an EMBL/GenBank/DDBJ whole genome shotgun (WGS) entry which is preliminary data.</text>
</comment>
<gene>
    <name evidence="1" type="ORF">CEXT_146821</name>
</gene>
<keyword evidence="2" id="KW-1185">Reference proteome</keyword>